<dbReference type="GO" id="GO:0009063">
    <property type="term" value="P:amino acid catabolic process"/>
    <property type="evidence" value="ECO:0007669"/>
    <property type="project" value="InterPro"/>
</dbReference>
<dbReference type="PATRIC" id="fig|1142394.8.peg.2630"/>
<dbReference type="SMART" id="SM00922">
    <property type="entry name" value="MR_MLE"/>
    <property type="match status" value="1"/>
</dbReference>
<feature type="region of interest" description="Disordered" evidence="4">
    <location>
        <begin position="1"/>
        <end position="23"/>
    </location>
</feature>
<evidence type="ECO:0000256" key="2">
    <source>
        <dbReference type="ARBA" id="ARBA00022723"/>
    </source>
</evidence>
<proteinExistence type="predicted"/>
<feature type="domain" description="Mandelate racemase/muconate lactonizing enzyme C-terminal" evidence="5">
    <location>
        <begin position="172"/>
        <end position="269"/>
    </location>
</feature>
<dbReference type="Pfam" id="PF13378">
    <property type="entry name" value="MR_MLE_C"/>
    <property type="match status" value="1"/>
</dbReference>
<dbReference type="InterPro" id="IPR029065">
    <property type="entry name" value="Enolase_C-like"/>
</dbReference>
<dbReference type="KEGG" id="phm:PSMK_25470"/>
<dbReference type="InterPro" id="IPR036849">
    <property type="entry name" value="Enolase-like_C_sf"/>
</dbReference>
<dbReference type="GO" id="GO:0019388">
    <property type="term" value="P:galactose catabolic process"/>
    <property type="evidence" value="ECO:0007669"/>
    <property type="project" value="InterPro"/>
</dbReference>
<accession>I0IHG8</accession>
<dbReference type="PROSITE" id="PS00908">
    <property type="entry name" value="MR_MLE_1"/>
    <property type="match status" value="1"/>
</dbReference>
<dbReference type="eggNOG" id="COG4948">
    <property type="taxonomic scope" value="Bacteria"/>
</dbReference>
<dbReference type="EC" id="5.1.2.2" evidence="6"/>
<dbReference type="EMBL" id="AP012338">
    <property type="protein sequence ID" value="BAM04706.1"/>
    <property type="molecule type" value="Genomic_DNA"/>
</dbReference>
<protein>
    <submittedName>
        <fullName evidence="6">Putative mandelate racemase</fullName>
        <ecNumber evidence="6">5.1.2.2</ecNumber>
    </submittedName>
</protein>
<dbReference type="SFLD" id="SFLDF00557">
    <property type="entry name" value="3_6-anhydro-alpha-L-galactonat"/>
    <property type="match status" value="1"/>
</dbReference>
<dbReference type="SFLD" id="SFLDS00001">
    <property type="entry name" value="Enolase"/>
    <property type="match status" value="1"/>
</dbReference>
<dbReference type="CDD" id="cd03316">
    <property type="entry name" value="MR_like"/>
    <property type="match status" value="1"/>
</dbReference>
<dbReference type="Gene3D" id="3.30.390.10">
    <property type="entry name" value="Enolase-like, N-terminal domain"/>
    <property type="match status" value="1"/>
</dbReference>
<dbReference type="OrthoDB" id="9785902at2"/>
<dbReference type="GO" id="GO:0018838">
    <property type="term" value="F:mandelate racemase activity"/>
    <property type="evidence" value="ECO:0007669"/>
    <property type="project" value="UniProtKB-EC"/>
</dbReference>
<evidence type="ECO:0000256" key="4">
    <source>
        <dbReference type="SAM" id="MobiDB-lite"/>
    </source>
</evidence>
<sequence>MPARNGALPKRAAAAASPQSGGGAEKLAIRGVAIDLYAVPLARVLVDAKHGSHSHFELVTVTITLADGSTGTGYTYTGGKGGHAIAAVLEHDLAEALLGKNGLDVEGVSDFIEWHLHYVGRGGIAAFAASAVDIALWDLAARRAGLPLWELLGGERGDCRVYHGGIDLAFTRDELIGSVTGAVERGFEGVKIKVGLPDLATDADRVRAVRAAIGDDVTFMVDANYAMSVDRAIAAARAFAESGILWFEEPTLPDDYLGFARIADATGVPLAMGENLHTIHEFGYAFDQAKLSYIQPDASNCGGITGWLRVAALAERHGIPVCSHGMHELHVSLVASQRHGGWMEWHSFPIEAWILDPVTLVGGRAVAPTSPGTGVDFDRKRLAPHRIGGASVGTRGV</sequence>
<dbReference type="InterPro" id="IPR018110">
    <property type="entry name" value="Mandel_Rmase/mucon_lact_enz_CS"/>
</dbReference>
<dbReference type="InterPro" id="IPR013342">
    <property type="entry name" value="Mandelate_racemase_C"/>
</dbReference>
<evidence type="ECO:0000259" key="5">
    <source>
        <dbReference type="SMART" id="SM00922"/>
    </source>
</evidence>
<gene>
    <name evidence="6" type="ordered locus">PSMK_25470</name>
</gene>
<keyword evidence="2" id="KW-0479">Metal-binding</keyword>
<reference evidence="6 7" key="1">
    <citation type="submission" date="2012-02" db="EMBL/GenBank/DDBJ databases">
        <title>Complete genome sequence of Phycisphaera mikurensis NBRC 102666.</title>
        <authorList>
            <person name="Ankai A."/>
            <person name="Hosoyama A."/>
            <person name="Terui Y."/>
            <person name="Sekine M."/>
            <person name="Fukai R."/>
            <person name="Kato Y."/>
            <person name="Nakamura S."/>
            <person name="Yamada-Narita S."/>
            <person name="Kawakoshi A."/>
            <person name="Fukunaga Y."/>
            <person name="Yamazaki S."/>
            <person name="Fujita N."/>
        </authorList>
    </citation>
    <scope>NUCLEOTIDE SEQUENCE [LARGE SCALE GENOMIC DNA]</scope>
    <source>
        <strain evidence="7">NBRC 102666 / KCTC 22515 / FYK2301M01</strain>
    </source>
</reference>
<comment type="cofactor">
    <cofactor evidence="1">
        <name>Mg(2+)</name>
        <dbReference type="ChEBI" id="CHEBI:18420"/>
    </cofactor>
</comment>
<dbReference type="InterPro" id="IPR029017">
    <property type="entry name" value="Enolase-like_N"/>
</dbReference>
<dbReference type="AlphaFoldDB" id="I0IHG8"/>
<dbReference type="GO" id="GO:0016836">
    <property type="term" value="F:hydro-lyase activity"/>
    <property type="evidence" value="ECO:0007669"/>
    <property type="project" value="TreeGrafter"/>
</dbReference>
<keyword evidence="6" id="KW-0413">Isomerase</keyword>
<dbReference type="Gene3D" id="3.20.20.120">
    <property type="entry name" value="Enolase-like C-terminal domain"/>
    <property type="match status" value="1"/>
</dbReference>
<dbReference type="SUPFAM" id="SSF54826">
    <property type="entry name" value="Enolase N-terminal domain-like"/>
    <property type="match status" value="1"/>
</dbReference>
<evidence type="ECO:0000256" key="1">
    <source>
        <dbReference type="ARBA" id="ARBA00001946"/>
    </source>
</evidence>
<feature type="compositionally biased region" description="Low complexity" evidence="4">
    <location>
        <begin position="1"/>
        <end position="19"/>
    </location>
</feature>
<dbReference type="SUPFAM" id="SSF51604">
    <property type="entry name" value="Enolase C-terminal domain-like"/>
    <property type="match status" value="1"/>
</dbReference>
<evidence type="ECO:0000313" key="7">
    <source>
        <dbReference type="Proteomes" id="UP000007881"/>
    </source>
</evidence>
<dbReference type="STRING" id="1142394.PSMK_25470"/>
<organism evidence="6 7">
    <name type="scientific">Phycisphaera mikurensis (strain NBRC 102666 / KCTC 22515 / FYK2301M01)</name>
    <dbReference type="NCBI Taxonomy" id="1142394"/>
    <lineage>
        <taxon>Bacteria</taxon>
        <taxon>Pseudomonadati</taxon>
        <taxon>Planctomycetota</taxon>
        <taxon>Phycisphaerae</taxon>
        <taxon>Phycisphaerales</taxon>
        <taxon>Phycisphaeraceae</taxon>
        <taxon>Phycisphaera</taxon>
    </lineage>
</organism>
<dbReference type="GO" id="GO:0000287">
    <property type="term" value="F:magnesium ion binding"/>
    <property type="evidence" value="ECO:0007669"/>
    <property type="project" value="TreeGrafter"/>
</dbReference>
<keyword evidence="7" id="KW-1185">Reference proteome</keyword>
<dbReference type="Pfam" id="PF02746">
    <property type="entry name" value="MR_MLE_N"/>
    <property type="match status" value="1"/>
</dbReference>
<evidence type="ECO:0000256" key="3">
    <source>
        <dbReference type="ARBA" id="ARBA00022842"/>
    </source>
</evidence>
<dbReference type="PANTHER" id="PTHR13794:SF58">
    <property type="entry name" value="MITOCHONDRIAL ENOLASE SUPERFAMILY MEMBER 1"/>
    <property type="match status" value="1"/>
</dbReference>
<dbReference type="Proteomes" id="UP000007881">
    <property type="component" value="Chromosome"/>
</dbReference>
<dbReference type="InterPro" id="IPR046945">
    <property type="entry name" value="RHMD-like"/>
</dbReference>
<evidence type="ECO:0000313" key="6">
    <source>
        <dbReference type="EMBL" id="BAM04706.1"/>
    </source>
</evidence>
<dbReference type="HOGENOM" id="CLU_030273_3_1_0"/>
<name>I0IHG8_PHYMF</name>
<dbReference type="InterPro" id="IPR034382">
    <property type="entry name" value="AHGA_cycloisomerase"/>
</dbReference>
<keyword evidence="3" id="KW-0460">Magnesium</keyword>
<dbReference type="PANTHER" id="PTHR13794">
    <property type="entry name" value="ENOLASE SUPERFAMILY, MANDELATE RACEMASE"/>
    <property type="match status" value="1"/>
</dbReference>
<dbReference type="SFLD" id="SFLDG00179">
    <property type="entry name" value="mandelate_racemase"/>
    <property type="match status" value="1"/>
</dbReference>
<dbReference type="InterPro" id="IPR013341">
    <property type="entry name" value="Mandelate_racemase_N_dom"/>
</dbReference>